<evidence type="ECO:0000313" key="1">
    <source>
        <dbReference type="EMBL" id="CUX24700.1"/>
    </source>
</evidence>
<dbReference type="RefSeq" id="WP_080817280.1">
    <property type="nucleotide sequence ID" value="NZ_LT009748.1"/>
</dbReference>
<protein>
    <submittedName>
        <fullName evidence="1">Uncharacterized protein</fullName>
    </submittedName>
</protein>
<gene>
    <name evidence="1" type="ORF">AGR7C_Cc160300</name>
</gene>
<reference evidence="1 2" key="1">
    <citation type="submission" date="2016-01" db="EMBL/GenBank/DDBJ databases">
        <authorList>
            <person name="Oliw E.H."/>
        </authorList>
    </citation>
    <scope>NUCLEOTIDE SEQUENCE [LARGE SCALE GENOMIC DNA]</scope>
    <source>
        <strain evidence="1 2">Zutra 3-1</strain>
    </source>
</reference>
<dbReference type="EMBL" id="FBWG01000008">
    <property type="protein sequence ID" value="CUX24700.1"/>
    <property type="molecule type" value="Genomic_DNA"/>
</dbReference>
<sequence length="123" mass="13524">MAKALDLDKFEPKDASELYKGILQQVSAVLISHFNEVKNEIAVHIKSIAQKAWLTQTGLKNGTISREHADMAMHTQELALSSVLLYSEFLVYDTVQTVLNAVFGVIGAAIRNLTGFDLAFGRS</sequence>
<accession>A0A1S7PPT4</accession>
<organism evidence="1 2">
    <name type="scientific">Agrobacterium deltaense Zutra 3/1</name>
    <dbReference type="NCBI Taxonomy" id="1183427"/>
    <lineage>
        <taxon>Bacteria</taxon>
        <taxon>Pseudomonadati</taxon>
        <taxon>Pseudomonadota</taxon>
        <taxon>Alphaproteobacteria</taxon>
        <taxon>Hyphomicrobiales</taxon>
        <taxon>Rhizobiaceae</taxon>
        <taxon>Rhizobium/Agrobacterium group</taxon>
        <taxon>Agrobacterium</taxon>
    </lineage>
</organism>
<evidence type="ECO:0000313" key="2">
    <source>
        <dbReference type="Proteomes" id="UP000191987"/>
    </source>
</evidence>
<name>A0A1S7PPT4_9HYPH</name>
<dbReference type="AlphaFoldDB" id="A0A1S7PPT4"/>
<proteinExistence type="predicted"/>
<dbReference type="Proteomes" id="UP000191987">
    <property type="component" value="Unassembled WGS sequence"/>
</dbReference>